<keyword evidence="2" id="KW-1185">Reference proteome</keyword>
<organism evidence="1 2">
    <name type="scientific">Russula earlei</name>
    <dbReference type="NCBI Taxonomy" id="71964"/>
    <lineage>
        <taxon>Eukaryota</taxon>
        <taxon>Fungi</taxon>
        <taxon>Dikarya</taxon>
        <taxon>Basidiomycota</taxon>
        <taxon>Agaricomycotina</taxon>
        <taxon>Agaricomycetes</taxon>
        <taxon>Russulales</taxon>
        <taxon>Russulaceae</taxon>
        <taxon>Russula</taxon>
    </lineage>
</organism>
<gene>
    <name evidence="1" type="ORF">F5148DRAFT_1287123</name>
</gene>
<evidence type="ECO:0000313" key="1">
    <source>
        <dbReference type="EMBL" id="KAI9459594.1"/>
    </source>
</evidence>
<comment type="caution">
    <text evidence="1">The sequence shown here is derived from an EMBL/GenBank/DDBJ whole genome shotgun (WGS) entry which is preliminary data.</text>
</comment>
<accession>A0ACC0U357</accession>
<protein>
    <submittedName>
        <fullName evidence="1">RagB/SusD family protein</fullName>
    </submittedName>
</protein>
<dbReference type="Proteomes" id="UP001207468">
    <property type="component" value="Unassembled WGS sequence"/>
</dbReference>
<evidence type="ECO:0000313" key="2">
    <source>
        <dbReference type="Proteomes" id="UP001207468"/>
    </source>
</evidence>
<reference evidence="1" key="1">
    <citation type="submission" date="2021-03" db="EMBL/GenBank/DDBJ databases">
        <title>Evolutionary priming and transition to the ectomycorrhizal habit in an iconic lineage of mushroom-forming fungi: is preadaptation a requirement?</title>
        <authorList>
            <consortium name="DOE Joint Genome Institute"/>
            <person name="Looney B.P."/>
            <person name="Miyauchi S."/>
            <person name="Morin E."/>
            <person name="Drula E."/>
            <person name="Courty P.E."/>
            <person name="Chicoki N."/>
            <person name="Fauchery L."/>
            <person name="Kohler A."/>
            <person name="Kuo A."/>
            <person name="LaButti K."/>
            <person name="Pangilinan J."/>
            <person name="Lipzen A."/>
            <person name="Riley R."/>
            <person name="Andreopoulos W."/>
            <person name="He G."/>
            <person name="Johnson J."/>
            <person name="Barry K.W."/>
            <person name="Grigoriev I.V."/>
            <person name="Nagy L."/>
            <person name="Hibbett D."/>
            <person name="Henrissat B."/>
            <person name="Matheny P.B."/>
            <person name="Labbe J."/>
            <person name="Martin A.F."/>
        </authorList>
    </citation>
    <scope>NUCLEOTIDE SEQUENCE</scope>
    <source>
        <strain evidence="1">BPL698</strain>
    </source>
</reference>
<name>A0ACC0U357_9AGAM</name>
<dbReference type="EMBL" id="JAGFNK010000197">
    <property type="protein sequence ID" value="KAI9459594.1"/>
    <property type="molecule type" value="Genomic_DNA"/>
</dbReference>
<proteinExistence type="predicted"/>
<sequence>MKSIITQSFVRVSLLLLVAGSLLLSSCKKTFNIEPETVLTPDQMYRNVYDADAAVIGLYGKLMGLAKQYVILNELRADLMEVTPNADANLKEINEQSATISANNPYASPKLFYSLINDCNDVLKNFNSMIKQNKFTQDQYSQRYSDVGVLRSWLFFQLGLHYGTIPYVTDPLENIDAVKDPSKYPMIPFKQLIDSLITFTNTLPYVMPYPTGASINTGLITTVDGNNTKRFFIDKYAFLGDLNLWKGNYNQAASYYRPLMEHNGYDLDNPNSLYSNGDQFYQEFRQPYADVVANNDLCVGYIRYKETDTASLIENNSQGWRSMFARTQDKLWLQQWLWVLPFSSSFSPTNPFIDLFSNNGGSYLVMPSQNAVDNWNSQKQANGFPFDARGNFTWKTINGQRVIMKYLYNYVDGTTLLPINPLLKNGQWFLNRAANVHLHFAEAANRDNRHKLAYAFLNNGITTVFDTSTASGRDVTNLQNTLYDAYPYNFDARYGTYPYYRGDWYRHGGVRGCARLVNSTVTGDSTIAIENSILQEGALELAYEGERWGDLVRIATRRNDPSIVANAVYAKLSKDGNPNAAAVRTRLMNPANWYLPFKWN</sequence>